<dbReference type="GO" id="GO:0003729">
    <property type="term" value="F:mRNA binding"/>
    <property type="evidence" value="ECO:0007669"/>
    <property type="project" value="TreeGrafter"/>
</dbReference>
<dbReference type="PANTHER" id="PTHR12506:SF20">
    <property type="entry name" value="ZINC FINGER CCCH DOMAIN-CONTAINING PROTEIN 67"/>
    <property type="match status" value="1"/>
</dbReference>
<keyword evidence="1 5" id="KW-0479">Metal-binding</keyword>
<dbReference type="PANTHER" id="PTHR12506">
    <property type="entry name" value="PROTEIN PHOSPHATASE RELATED"/>
    <property type="match status" value="1"/>
</dbReference>
<evidence type="ECO:0000256" key="3">
    <source>
        <dbReference type="ARBA" id="ARBA00022833"/>
    </source>
</evidence>
<dbReference type="SUPFAM" id="SSF90229">
    <property type="entry name" value="CCCH zinc finger"/>
    <property type="match status" value="1"/>
</dbReference>
<feature type="zinc finger region" description="C3H1-type" evidence="5">
    <location>
        <begin position="43"/>
        <end position="71"/>
    </location>
</feature>
<dbReference type="GO" id="GO:0003677">
    <property type="term" value="F:DNA binding"/>
    <property type="evidence" value="ECO:0007669"/>
    <property type="project" value="UniProtKB-KW"/>
</dbReference>
<protein>
    <recommendedName>
        <fullName evidence="7">C3H1-type domain-containing protein</fullName>
    </recommendedName>
</protein>
<dbReference type="Pfam" id="PF00642">
    <property type="entry name" value="zf-CCCH"/>
    <property type="match status" value="1"/>
</dbReference>
<gene>
    <name evidence="8" type="ORF">CB5_LOCUS20348</name>
</gene>
<evidence type="ECO:0000256" key="1">
    <source>
        <dbReference type="ARBA" id="ARBA00022723"/>
    </source>
</evidence>
<evidence type="ECO:0000313" key="8">
    <source>
        <dbReference type="EMBL" id="CAD1837137.1"/>
    </source>
</evidence>
<dbReference type="Gene3D" id="2.30.30.1190">
    <property type="match status" value="1"/>
</dbReference>
<dbReference type="InterPro" id="IPR036855">
    <property type="entry name" value="Znf_CCCH_sf"/>
</dbReference>
<evidence type="ECO:0000256" key="2">
    <source>
        <dbReference type="ARBA" id="ARBA00022771"/>
    </source>
</evidence>
<proteinExistence type="predicted"/>
<dbReference type="InterPro" id="IPR000571">
    <property type="entry name" value="Znf_CCCH"/>
</dbReference>
<keyword evidence="2 5" id="KW-0863">Zinc-finger</keyword>
<organism evidence="8">
    <name type="scientific">Ananas comosus var. bracteatus</name>
    <name type="common">red pineapple</name>
    <dbReference type="NCBI Taxonomy" id="296719"/>
    <lineage>
        <taxon>Eukaryota</taxon>
        <taxon>Viridiplantae</taxon>
        <taxon>Streptophyta</taxon>
        <taxon>Embryophyta</taxon>
        <taxon>Tracheophyta</taxon>
        <taxon>Spermatophyta</taxon>
        <taxon>Magnoliopsida</taxon>
        <taxon>Liliopsida</taxon>
        <taxon>Poales</taxon>
        <taxon>Bromeliaceae</taxon>
        <taxon>Bromelioideae</taxon>
        <taxon>Ananas</taxon>
    </lineage>
</organism>
<keyword evidence="4" id="KW-0238">DNA-binding</keyword>
<accession>A0A6V7Q2K9</accession>
<keyword evidence="3 5" id="KW-0862">Zinc</keyword>
<dbReference type="InterPro" id="IPR050974">
    <property type="entry name" value="Plant_ZF_CCCH"/>
</dbReference>
<dbReference type="PROSITE" id="PS50103">
    <property type="entry name" value="ZF_C3H1"/>
    <property type="match status" value="1"/>
</dbReference>
<feature type="region of interest" description="Disordered" evidence="6">
    <location>
        <begin position="89"/>
        <end position="109"/>
    </location>
</feature>
<name>A0A6V7Q2K9_ANACO</name>
<feature type="domain" description="C3H1-type" evidence="7">
    <location>
        <begin position="43"/>
        <end position="71"/>
    </location>
</feature>
<sequence>MRHFAVLFNAGRPVNMEDPVVCSSFRKIGCWSVELNFLGLPIRPGKRECPFYMRTENCKFSANCKFHHPDPIADSARDATYGYSMVKPKSKTHQEHLKCQQYPGLNQEQ</sequence>
<evidence type="ECO:0000256" key="4">
    <source>
        <dbReference type="ARBA" id="ARBA00023125"/>
    </source>
</evidence>
<dbReference type="SMART" id="SM00356">
    <property type="entry name" value="ZnF_C3H1"/>
    <property type="match status" value="1"/>
</dbReference>
<dbReference type="EMBL" id="LR862131">
    <property type="protein sequence ID" value="CAD1837137.1"/>
    <property type="molecule type" value="Genomic_DNA"/>
</dbReference>
<evidence type="ECO:0000256" key="5">
    <source>
        <dbReference type="PROSITE-ProRule" id="PRU00723"/>
    </source>
</evidence>
<evidence type="ECO:0000256" key="6">
    <source>
        <dbReference type="SAM" id="MobiDB-lite"/>
    </source>
</evidence>
<evidence type="ECO:0000259" key="7">
    <source>
        <dbReference type="PROSITE" id="PS50103"/>
    </source>
</evidence>
<dbReference type="GO" id="GO:0008270">
    <property type="term" value="F:zinc ion binding"/>
    <property type="evidence" value="ECO:0007669"/>
    <property type="project" value="UniProtKB-KW"/>
</dbReference>
<dbReference type="AlphaFoldDB" id="A0A6V7Q2K9"/>
<reference evidence="8" key="1">
    <citation type="submission" date="2020-07" db="EMBL/GenBank/DDBJ databases">
        <authorList>
            <person name="Lin J."/>
        </authorList>
    </citation>
    <scope>NUCLEOTIDE SEQUENCE</scope>
</reference>